<dbReference type="EMBL" id="RJSF01000046">
    <property type="protein sequence ID" value="RNM12103.1"/>
    <property type="molecule type" value="Genomic_DNA"/>
</dbReference>
<sequence>MSEADLSALDLPGFTIIERFGGPRTAKLAVRLGGNLHAVVEVARCRSSRLRDAYPVGEHDVEVVTTGDLPPDATTALLKAVVQAVEKADPFCRRLVTATDADDLDSLHSAEAAGFRYVLKVDLREGTFNLAVVEPSWVTAVDMDLDHMPGT</sequence>
<dbReference type="InterPro" id="IPR016181">
    <property type="entry name" value="Acyl_CoA_acyltransferase"/>
</dbReference>
<reference evidence="1 2" key="1">
    <citation type="submission" date="2018-11" db="EMBL/GenBank/DDBJ databases">
        <authorList>
            <person name="Li F."/>
        </authorList>
    </citation>
    <scope>NUCLEOTIDE SEQUENCE [LARGE SCALE GENOMIC DNA]</scope>
    <source>
        <strain evidence="1 2">Gsoil 818</strain>
    </source>
</reference>
<dbReference type="RefSeq" id="WP_123224683.1">
    <property type="nucleotide sequence ID" value="NZ_RJSF01000046.1"/>
</dbReference>
<protein>
    <recommendedName>
        <fullName evidence="3">GNAT family N-acetyltransferase</fullName>
    </recommendedName>
</protein>
<gene>
    <name evidence="1" type="ORF">EFL26_20030</name>
</gene>
<keyword evidence="2" id="KW-1185">Reference proteome</keyword>
<dbReference type="Gene3D" id="3.40.630.30">
    <property type="match status" value="1"/>
</dbReference>
<accession>A0A3N0GHZ2</accession>
<organism evidence="1 2">
    <name type="scientific">Nocardioides pocheonensis</name>
    <dbReference type="NCBI Taxonomy" id="661485"/>
    <lineage>
        <taxon>Bacteria</taxon>
        <taxon>Bacillati</taxon>
        <taxon>Actinomycetota</taxon>
        <taxon>Actinomycetes</taxon>
        <taxon>Propionibacteriales</taxon>
        <taxon>Nocardioidaceae</taxon>
        <taxon>Nocardioides</taxon>
    </lineage>
</organism>
<dbReference type="Proteomes" id="UP000279994">
    <property type="component" value="Unassembled WGS sequence"/>
</dbReference>
<dbReference type="AlphaFoldDB" id="A0A3N0GHZ2"/>
<proteinExistence type="predicted"/>
<comment type="caution">
    <text evidence="1">The sequence shown here is derived from an EMBL/GenBank/DDBJ whole genome shotgun (WGS) entry which is preliminary data.</text>
</comment>
<dbReference type="OrthoDB" id="5083029at2"/>
<evidence type="ECO:0000313" key="2">
    <source>
        <dbReference type="Proteomes" id="UP000279994"/>
    </source>
</evidence>
<evidence type="ECO:0000313" key="1">
    <source>
        <dbReference type="EMBL" id="RNM12103.1"/>
    </source>
</evidence>
<evidence type="ECO:0008006" key="3">
    <source>
        <dbReference type="Google" id="ProtNLM"/>
    </source>
</evidence>
<dbReference type="SUPFAM" id="SSF55729">
    <property type="entry name" value="Acyl-CoA N-acyltransferases (Nat)"/>
    <property type="match status" value="1"/>
</dbReference>
<name>A0A3N0GHZ2_9ACTN</name>